<dbReference type="InterPro" id="IPR013078">
    <property type="entry name" value="His_Pase_superF_clade-1"/>
</dbReference>
<dbReference type="InterPro" id="IPR029033">
    <property type="entry name" value="His_PPase_superfam"/>
</dbReference>
<gene>
    <name evidence="1" type="ORF">UFOPK2328_00618</name>
</gene>
<dbReference type="SUPFAM" id="SSF53254">
    <property type="entry name" value="Phosphoglycerate mutase-like"/>
    <property type="match status" value="1"/>
</dbReference>
<protein>
    <submittedName>
        <fullName evidence="1">Unannotated protein</fullName>
    </submittedName>
</protein>
<dbReference type="PANTHER" id="PTHR48100:SF51">
    <property type="entry name" value="PHOSPHOGLYCERATE MUTASE"/>
    <property type="match status" value="1"/>
</dbReference>
<name>A0A6J6MFS7_9ZZZZ</name>
<dbReference type="CDD" id="cd07067">
    <property type="entry name" value="HP_PGM_like"/>
    <property type="match status" value="1"/>
</dbReference>
<dbReference type="GO" id="GO:0016791">
    <property type="term" value="F:phosphatase activity"/>
    <property type="evidence" value="ECO:0007669"/>
    <property type="project" value="TreeGrafter"/>
</dbReference>
<dbReference type="Gene3D" id="3.40.50.1240">
    <property type="entry name" value="Phosphoglycerate mutase-like"/>
    <property type="match status" value="1"/>
</dbReference>
<dbReference type="SMART" id="SM00855">
    <property type="entry name" value="PGAM"/>
    <property type="match status" value="1"/>
</dbReference>
<dbReference type="GO" id="GO:0005737">
    <property type="term" value="C:cytoplasm"/>
    <property type="evidence" value="ECO:0007669"/>
    <property type="project" value="TreeGrafter"/>
</dbReference>
<evidence type="ECO:0000313" key="1">
    <source>
        <dbReference type="EMBL" id="CAB4672259.1"/>
    </source>
</evidence>
<proteinExistence type="predicted"/>
<dbReference type="Pfam" id="PF00300">
    <property type="entry name" value="His_Phos_1"/>
    <property type="match status" value="1"/>
</dbReference>
<dbReference type="PANTHER" id="PTHR48100">
    <property type="entry name" value="BROAD-SPECIFICITY PHOSPHATASE YOR283W-RELATED"/>
    <property type="match status" value="1"/>
</dbReference>
<dbReference type="InterPro" id="IPR050275">
    <property type="entry name" value="PGM_Phosphatase"/>
</dbReference>
<organism evidence="1">
    <name type="scientific">freshwater metagenome</name>
    <dbReference type="NCBI Taxonomy" id="449393"/>
    <lineage>
        <taxon>unclassified sequences</taxon>
        <taxon>metagenomes</taxon>
        <taxon>ecological metagenomes</taxon>
    </lineage>
</organism>
<reference evidence="1" key="1">
    <citation type="submission" date="2020-05" db="EMBL/GenBank/DDBJ databases">
        <authorList>
            <person name="Chiriac C."/>
            <person name="Salcher M."/>
            <person name="Ghai R."/>
            <person name="Kavagutti S V."/>
        </authorList>
    </citation>
    <scope>NUCLEOTIDE SEQUENCE</scope>
</reference>
<sequence>MVRHGEVDNPNGVLYGRLPNFALTALGRQMAEAAAKELASTGANYTKLISSPLLRTLQSARPISEALNLSVSTENQIIEPTNLFEGKKVGLETVLANPAFLLKLYNPLQPSWGEPYKQIVSRMSEALRRAWDQTPGGEVVMVSHQLPIWSLHLAAAGKPLWHDPRSRRCDLSSITSFEFKNDKLVEVDYRDPAKSLRTKAVDSGAV</sequence>
<accession>A0A6J6MFS7</accession>
<dbReference type="AlphaFoldDB" id="A0A6J6MFS7"/>
<dbReference type="EMBL" id="CAEZWX010000081">
    <property type="protein sequence ID" value="CAB4672259.1"/>
    <property type="molecule type" value="Genomic_DNA"/>
</dbReference>